<evidence type="ECO:0000256" key="3">
    <source>
        <dbReference type="ARBA" id="ARBA00022603"/>
    </source>
</evidence>
<evidence type="ECO:0000259" key="10">
    <source>
        <dbReference type="Pfam" id="PF02384"/>
    </source>
</evidence>
<keyword evidence="4 11" id="KW-0808">Transferase</keyword>
<dbReference type="InterPro" id="IPR051537">
    <property type="entry name" value="DNA_Adenine_Mtase"/>
</dbReference>
<dbReference type="Pfam" id="PF02384">
    <property type="entry name" value="N6_Mtase"/>
    <property type="match status" value="1"/>
</dbReference>
<evidence type="ECO:0000256" key="6">
    <source>
        <dbReference type="ARBA" id="ARBA00022747"/>
    </source>
</evidence>
<dbReference type="GO" id="GO:0003677">
    <property type="term" value="F:DNA binding"/>
    <property type="evidence" value="ECO:0007669"/>
    <property type="project" value="UniProtKB-KW"/>
</dbReference>
<dbReference type="Gene3D" id="3.40.50.150">
    <property type="entry name" value="Vaccinia Virus protein VP39"/>
    <property type="match status" value="1"/>
</dbReference>
<keyword evidence="7" id="KW-0238">DNA-binding</keyword>
<evidence type="ECO:0000259" key="9">
    <source>
        <dbReference type="Pfam" id="PF01420"/>
    </source>
</evidence>
<organism evidence="11">
    <name type="scientific">Catovirus CTV1</name>
    <dbReference type="NCBI Taxonomy" id="1977631"/>
    <lineage>
        <taxon>Viruses</taxon>
        <taxon>Varidnaviria</taxon>
        <taxon>Bamfordvirae</taxon>
        <taxon>Nucleocytoviricota</taxon>
        <taxon>Megaviricetes</taxon>
        <taxon>Imitervirales</taxon>
        <taxon>Mimiviridae</taxon>
        <taxon>Klosneuvirinae</taxon>
        <taxon>Catovirus</taxon>
    </lineage>
</organism>
<dbReference type="InterPro" id="IPR029063">
    <property type="entry name" value="SAM-dependent_MTases_sf"/>
</dbReference>
<dbReference type="SUPFAM" id="SSF53335">
    <property type="entry name" value="S-adenosyl-L-methionine-dependent methyltransferases"/>
    <property type="match status" value="1"/>
</dbReference>
<evidence type="ECO:0000256" key="8">
    <source>
        <dbReference type="ARBA" id="ARBA00047942"/>
    </source>
</evidence>
<accession>A0A1V0S9X7</accession>
<reference evidence="11" key="1">
    <citation type="journal article" date="2017" name="Science">
        <title>Giant viruses with an expanded complement of translation system components.</title>
        <authorList>
            <person name="Schulz F."/>
            <person name="Yutin N."/>
            <person name="Ivanova N.N."/>
            <person name="Ortega D.R."/>
            <person name="Lee T.K."/>
            <person name="Vierheilig J."/>
            <person name="Daims H."/>
            <person name="Horn M."/>
            <person name="Wagner M."/>
            <person name="Jensen G.J."/>
            <person name="Kyrpides N.C."/>
            <person name="Koonin E.V."/>
            <person name="Woyke T."/>
        </authorList>
    </citation>
    <scope>NUCLEOTIDE SEQUENCE</scope>
    <source>
        <strain evidence="11">CTV1</strain>
    </source>
</reference>
<dbReference type="GO" id="GO:0008170">
    <property type="term" value="F:N-methyltransferase activity"/>
    <property type="evidence" value="ECO:0007669"/>
    <property type="project" value="InterPro"/>
</dbReference>
<dbReference type="EC" id="2.1.1.72" evidence="2"/>
<dbReference type="InterPro" id="IPR000055">
    <property type="entry name" value="Restrct_endonuc_typeI_TRD"/>
</dbReference>
<sequence length="919" mass="106270">MSNASKNEYDINNDEQLREHYHSIHNLIRNKFSQYGKSALAIFNFIFGLKLLEPLIINGKIKLSKKCLFSDMLKLDPDDLVTRVGDVIEEIYDSKSIVKDALFVHLPFEKFKIKDDALGEVFRRINAIDTDKFDVGGKNYEYFLGFITGKNKGSKSGSQIDDLGQYFTDRKIVKYVMAKVDPQLDTKFHVQSMTDTFCGSCGFVTEYIRYLNINNGDIDWEKEIKNIYACDTDDSIIKSGRIELMSLTGTIPYKLDEEFKIKESNVEWKNSFADSFEKRKFKYYLTNPPYGGDKGKNEDDKVCLKNANEEIKHVAKTGCIRKKNDDDYAKYLITGDNKETLSLILGMALLDDDGTYAGVLKEGIFFDKKFSNLRKHLVDNYKVEWVISVPQDAFENTSTKTSILIFRNKQPVYKNYCINFCELSVEKNNKDEVITINEINPQTKKIIQQFEPFSYKWKEHNQDYMCIQYDEIVKNNYSLNHKNYIKENIKVNKGFKLVKLGDILKYKSKSKRKAADENEKGIYRFYTSSDKIKKCDFLDYPKELSLIFGTGGKGSLFLDDNFSCSADNFVCTTVNDETTTYLYYYIKNNWEKFINKLFNGSTLGHINKENLNKYEIPIPEDINTVKLYLDVLNPCNESLQSLQSLQSQKEKSICGLIKLLTTMGEKGVDYDEYKLGDVCEFNPKPEKITGNFVEYLDIGNCLEFKTERLNNDKNLPSRAKRTAKINDVLLSSVRPNNKNINVITKSNYKENLLLSTGFIIMRPLKVIPYYLYFYVLRDDVTNYLISKSTGSGYPAISSDDVKNVIILVLKPHIIKQYKLDEEFEFMDKLRDSIQTTLKHQEEATKQMMKLVLETSKKNNNSHSKELNCMNNNKLDTEIQNNDENCNDSNDIENINNVKNIVEKRKESGKKKSIIVKGKK</sequence>
<dbReference type="InterPro" id="IPR044946">
    <property type="entry name" value="Restrct_endonuc_typeI_TRD_sf"/>
</dbReference>
<feature type="domain" description="DNA methylase adenine-specific" evidence="10">
    <location>
        <begin position="134"/>
        <end position="487"/>
    </location>
</feature>
<dbReference type="PANTHER" id="PTHR42933">
    <property type="entry name" value="SLR6095 PROTEIN"/>
    <property type="match status" value="1"/>
</dbReference>
<dbReference type="SUPFAM" id="SSF116734">
    <property type="entry name" value="DNA methylase specificity domain"/>
    <property type="match status" value="2"/>
</dbReference>
<keyword evidence="3 11" id="KW-0489">Methyltransferase</keyword>
<dbReference type="Pfam" id="PF01420">
    <property type="entry name" value="Methylase_S"/>
    <property type="match status" value="1"/>
</dbReference>
<dbReference type="GO" id="GO:0009307">
    <property type="term" value="P:DNA restriction-modification system"/>
    <property type="evidence" value="ECO:0007669"/>
    <property type="project" value="UniProtKB-KW"/>
</dbReference>
<dbReference type="Gene3D" id="3.90.220.20">
    <property type="entry name" value="DNA methylase specificity domains"/>
    <property type="match status" value="3"/>
</dbReference>
<evidence type="ECO:0000256" key="7">
    <source>
        <dbReference type="ARBA" id="ARBA00023125"/>
    </source>
</evidence>
<dbReference type="GO" id="GO:0009007">
    <property type="term" value="F:site-specific DNA-methyltransferase (adenine-specific) activity"/>
    <property type="evidence" value="ECO:0007669"/>
    <property type="project" value="UniProtKB-EC"/>
</dbReference>
<gene>
    <name evidence="11" type="ORF">Catovirus_1_534</name>
</gene>
<evidence type="ECO:0000256" key="1">
    <source>
        <dbReference type="ARBA" id="ARBA00010923"/>
    </source>
</evidence>
<keyword evidence="6" id="KW-0680">Restriction system</keyword>
<comment type="similarity">
    <text evidence="1">Belongs to the type-I restriction system S methylase family.</text>
</comment>
<dbReference type="EMBL" id="KY684083">
    <property type="protein sequence ID" value="ARF08484.1"/>
    <property type="molecule type" value="Genomic_DNA"/>
</dbReference>
<dbReference type="GO" id="GO:0032259">
    <property type="term" value="P:methylation"/>
    <property type="evidence" value="ECO:0007669"/>
    <property type="project" value="UniProtKB-KW"/>
</dbReference>
<feature type="domain" description="Type I restriction modification DNA specificity" evidence="9">
    <location>
        <begin position="492"/>
        <end position="621"/>
    </location>
</feature>
<proteinExistence type="inferred from homology"/>
<evidence type="ECO:0000256" key="2">
    <source>
        <dbReference type="ARBA" id="ARBA00011900"/>
    </source>
</evidence>
<evidence type="ECO:0000256" key="4">
    <source>
        <dbReference type="ARBA" id="ARBA00022679"/>
    </source>
</evidence>
<dbReference type="InterPro" id="IPR003356">
    <property type="entry name" value="DNA_methylase_A-5"/>
</dbReference>
<keyword evidence="5" id="KW-0949">S-adenosyl-L-methionine</keyword>
<evidence type="ECO:0000313" key="11">
    <source>
        <dbReference type="EMBL" id="ARF08484.1"/>
    </source>
</evidence>
<dbReference type="PANTHER" id="PTHR42933:SF3">
    <property type="entry name" value="TYPE I RESTRICTION ENZYME MJAVIII METHYLASE SUBUNIT"/>
    <property type="match status" value="1"/>
</dbReference>
<name>A0A1V0S9X7_9VIRU</name>
<comment type="catalytic activity">
    <reaction evidence="8">
        <text>a 2'-deoxyadenosine in DNA + S-adenosyl-L-methionine = an N(6)-methyl-2'-deoxyadenosine in DNA + S-adenosyl-L-homocysteine + H(+)</text>
        <dbReference type="Rhea" id="RHEA:15197"/>
        <dbReference type="Rhea" id="RHEA-COMP:12418"/>
        <dbReference type="Rhea" id="RHEA-COMP:12419"/>
        <dbReference type="ChEBI" id="CHEBI:15378"/>
        <dbReference type="ChEBI" id="CHEBI:57856"/>
        <dbReference type="ChEBI" id="CHEBI:59789"/>
        <dbReference type="ChEBI" id="CHEBI:90615"/>
        <dbReference type="ChEBI" id="CHEBI:90616"/>
        <dbReference type="EC" id="2.1.1.72"/>
    </reaction>
</comment>
<evidence type="ECO:0000256" key="5">
    <source>
        <dbReference type="ARBA" id="ARBA00022691"/>
    </source>
</evidence>
<protein>
    <recommendedName>
        <fullName evidence="2">site-specific DNA-methyltransferase (adenine-specific)</fullName>
        <ecNumber evidence="2">2.1.1.72</ecNumber>
    </recommendedName>
</protein>